<dbReference type="WBParaSite" id="ACAC_0001127001-mRNA-1">
    <property type="protein sequence ID" value="ACAC_0001127001-mRNA-1"/>
    <property type="gene ID" value="ACAC_0001127001"/>
</dbReference>
<name>A0A0K0DIV8_ANGCA</name>
<keyword evidence="1" id="KW-0472">Membrane</keyword>
<dbReference type="Proteomes" id="UP000035642">
    <property type="component" value="Unassembled WGS sequence"/>
</dbReference>
<sequence length="115" mass="13383">MEGEQFGDKIDYTYYPPFWYGFANTVLATSFLTLSVVVTIVSLTHYSCATLRTSLKNLYKAIRLHENFSKWTSYQIMFFISVCDIAQLVIHVFSGVSLMLEWEMPYLLNIVSEQR</sequence>
<keyword evidence="1" id="KW-0812">Transmembrane</keyword>
<evidence type="ECO:0000313" key="2">
    <source>
        <dbReference type="Proteomes" id="UP000035642"/>
    </source>
</evidence>
<dbReference type="AlphaFoldDB" id="A0A0K0DIV8"/>
<organism evidence="2 3">
    <name type="scientific">Angiostrongylus cantonensis</name>
    <name type="common">Rat lungworm</name>
    <dbReference type="NCBI Taxonomy" id="6313"/>
    <lineage>
        <taxon>Eukaryota</taxon>
        <taxon>Metazoa</taxon>
        <taxon>Ecdysozoa</taxon>
        <taxon>Nematoda</taxon>
        <taxon>Chromadorea</taxon>
        <taxon>Rhabditida</taxon>
        <taxon>Rhabditina</taxon>
        <taxon>Rhabditomorpha</taxon>
        <taxon>Strongyloidea</taxon>
        <taxon>Metastrongylidae</taxon>
        <taxon>Angiostrongylus</taxon>
    </lineage>
</organism>
<reference evidence="3" key="2">
    <citation type="submission" date="2017-02" db="UniProtKB">
        <authorList>
            <consortium name="WormBaseParasite"/>
        </authorList>
    </citation>
    <scope>IDENTIFICATION</scope>
</reference>
<protein>
    <submittedName>
        <fullName evidence="3">Serpentine receptor class gamma</fullName>
    </submittedName>
</protein>
<keyword evidence="2" id="KW-1185">Reference proteome</keyword>
<accession>A0A0K0DIV8</accession>
<feature type="transmembrane region" description="Helical" evidence="1">
    <location>
        <begin position="76"/>
        <end position="100"/>
    </location>
</feature>
<evidence type="ECO:0000256" key="1">
    <source>
        <dbReference type="SAM" id="Phobius"/>
    </source>
</evidence>
<keyword evidence="1" id="KW-1133">Transmembrane helix</keyword>
<reference evidence="2" key="1">
    <citation type="submission" date="2012-09" db="EMBL/GenBank/DDBJ databases">
        <authorList>
            <person name="Martin A.A."/>
        </authorList>
    </citation>
    <scope>NUCLEOTIDE SEQUENCE</scope>
</reference>
<feature type="transmembrane region" description="Helical" evidence="1">
    <location>
        <begin position="18"/>
        <end position="43"/>
    </location>
</feature>
<evidence type="ECO:0000313" key="3">
    <source>
        <dbReference type="WBParaSite" id="ACAC_0001127001-mRNA-1"/>
    </source>
</evidence>
<proteinExistence type="predicted"/>